<feature type="domain" description="TRF2/HOY1 PH-like" evidence="2">
    <location>
        <begin position="183"/>
        <end position="262"/>
    </location>
</feature>
<gene>
    <name evidence="3" type="ORF">Syun_021946</name>
</gene>
<feature type="region of interest" description="Disordered" evidence="1">
    <location>
        <begin position="156"/>
        <end position="175"/>
    </location>
</feature>
<dbReference type="InterPro" id="IPR057939">
    <property type="entry name" value="TRF2_HOY1_PH"/>
</dbReference>
<feature type="compositionally biased region" description="Basic and acidic residues" evidence="1">
    <location>
        <begin position="163"/>
        <end position="175"/>
    </location>
</feature>
<dbReference type="Pfam" id="PF24818">
    <property type="entry name" value="PH_TRF2_HOY1"/>
    <property type="match status" value="1"/>
</dbReference>
<sequence length="315" mass="35665">MSDQVAPICGEDQLQLKRKNSWYSILDASGGENNSVHTYPNYNMQMDSIREPSADTYSSWSSEQSIGYDDFSFQDSGNWSTSPKWRIRQFGFDGFDGAVSSGETQRFSYDNQQQQVVGTGLGNFSGTTGPLGLILTKTPSFLELVESQIFKKYNTASTDESSDESKKQERKKGETEKIKASKIMALGLRIGCFERASKNDEDVVTKCHYARQKLLWEILHRALKYKIEIKWSEISVIRAVFPKNQPSKLEIQDALHPILRRRARKALRETAAISDGKRKSSHRAAASICLSRSSSIGKKELEEVYALRSHGRRKR</sequence>
<name>A0AAP0NR48_9MAGN</name>
<comment type="caution">
    <text evidence="3">The sequence shown here is derived from an EMBL/GenBank/DDBJ whole genome shotgun (WGS) entry which is preliminary data.</text>
</comment>
<accession>A0AAP0NR48</accession>
<dbReference type="PANTHER" id="PTHR33494">
    <property type="entry name" value="OS02G0793800 PROTEIN"/>
    <property type="match status" value="1"/>
</dbReference>
<evidence type="ECO:0000256" key="1">
    <source>
        <dbReference type="SAM" id="MobiDB-lite"/>
    </source>
</evidence>
<reference evidence="3 4" key="1">
    <citation type="submission" date="2024-01" db="EMBL/GenBank/DDBJ databases">
        <title>Genome assemblies of Stephania.</title>
        <authorList>
            <person name="Yang L."/>
        </authorList>
    </citation>
    <scope>NUCLEOTIDE SEQUENCE [LARGE SCALE GENOMIC DNA]</scope>
    <source>
        <strain evidence="3">YNDBR</strain>
        <tissue evidence="3">Leaf</tissue>
    </source>
</reference>
<proteinExistence type="predicted"/>
<organism evidence="3 4">
    <name type="scientific">Stephania yunnanensis</name>
    <dbReference type="NCBI Taxonomy" id="152371"/>
    <lineage>
        <taxon>Eukaryota</taxon>
        <taxon>Viridiplantae</taxon>
        <taxon>Streptophyta</taxon>
        <taxon>Embryophyta</taxon>
        <taxon>Tracheophyta</taxon>
        <taxon>Spermatophyta</taxon>
        <taxon>Magnoliopsida</taxon>
        <taxon>Ranunculales</taxon>
        <taxon>Menispermaceae</taxon>
        <taxon>Menispermoideae</taxon>
        <taxon>Cissampelideae</taxon>
        <taxon>Stephania</taxon>
    </lineage>
</organism>
<evidence type="ECO:0000259" key="2">
    <source>
        <dbReference type="Pfam" id="PF24818"/>
    </source>
</evidence>
<dbReference type="AlphaFoldDB" id="A0AAP0NR48"/>
<dbReference type="EMBL" id="JBBNAF010000009">
    <property type="protein sequence ID" value="KAK9115149.1"/>
    <property type="molecule type" value="Genomic_DNA"/>
</dbReference>
<keyword evidence="4" id="KW-1185">Reference proteome</keyword>
<dbReference type="Proteomes" id="UP001420932">
    <property type="component" value="Unassembled WGS sequence"/>
</dbReference>
<dbReference type="PANTHER" id="PTHR33494:SF5">
    <property type="entry name" value="F10A16.6 PROTEIN"/>
    <property type="match status" value="1"/>
</dbReference>
<evidence type="ECO:0000313" key="4">
    <source>
        <dbReference type="Proteomes" id="UP001420932"/>
    </source>
</evidence>
<protein>
    <recommendedName>
        <fullName evidence="2">TRF2/HOY1 PH-like domain-containing protein</fullName>
    </recommendedName>
</protein>
<evidence type="ECO:0000313" key="3">
    <source>
        <dbReference type="EMBL" id="KAK9115149.1"/>
    </source>
</evidence>